<evidence type="ECO:0000313" key="2">
    <source>
        <dbReference type="EMBL" id="RBO83806.1"/>
    </source>
</evidence>
<evidence type="ECO:0000313" key="3">
    <source>
        <dbReference type="Proteomes" id="UP000252086"/>
    </source>
</evidence>
<comment type="caution">
    <text evidence="2">The sequence shown here is derived from an EMBL/GenBank/DDBJ whole genome shotgun (WGS) entry which is preliminary data.</text>
</comment>
<gene>
    <name evidence="2" type="ORF">DFP76_10380</name>
</gene>
<dbReference type="SUPFAM" id="SSF53335">
    <property type="entry name" value="S-adenosyl-L-methionine-dependent methyltransferases"/>
    <property type="match status" value="1"/>
</dbReference>
<evidence type="ECO:0000259" key="1">
    <source>
        <dbReference type="Pfam" id="PF08241"/>
    </source>
</evidence>
<dbReference type="Gene3D" id="3.40.50.150">
    <property type="entry name" value="Vaccinia Virus protein VP39"/>
    <property type="match status" value="1"/>
</dbReference>
<dbReference type="InterPro" id="IPR029063">
    <property type="entry name" value="SAM-dependent_MTases_sf"/>
</dbReference>
<dbReference type="InterPro" id="IPR013216">
    <property type="entry name" value="Methyltransf_11"/>
</dbReference>
<keyword evidence="2" id="KW-0808">Transferase</keyword>
<reference evidence="2 3" key="1">
    <citation type="submission" date="2018-06" db="EMBL/GenBank/DDBJ databases">
        <title>Genomic Encyclopedia of Type Strains, Phase III (KMG-III): the genomes of soil and plant-associated and newly described type strains.</title>
        <authorList>
            <person name="Whitman W."/>
        </authorList>
    </citation>
    <scope>NUCLEOTIDE SEQUENCE [LARGE SCALE GENOMIC DNA]</scope>
    <source>
        <strain evidence="2 3">CECT 7732</strain>
    </source>
</reference>
<feature type="domain" description="Methyltransferase type 11" evidence="1">
    <location>
        <begin position="70"/>
        <end position="125"/>
    </location>
</feature>
<name>A0A366D1I7_9GAMM</name>
<dbReference type="Pfam" id="PF08241">
    <property type="entry name" value="Methyltransf_11"/>
    <property type="match status" value="1"/>
</dbReference>
<keyword evidence="3" id="KW-1185">Reference proteome</keyword>
<dbReference type="AlphaFoldDB" id="A0A366D1I7"/>
<accession>A0A366D1I7</accession>
<organism evidence="2 3">
    <name type="scientific">Marinomonas aquiplantarum</name>
    <dbReference type="NCBI Taxonomy" id="491951"/>
    <lineage>
        <taxon>Bacteria</taxon>
        <taxon>Pseudomonadati</taxon>
        <taxon>Pseudomonadota</taxon>
        <taxon>Gammaproteobacteria</taxon>
        <taxon>Oceanospirillales</taxon>
        <taxon>Oceanospirillaceae</taxon>
        <taxon>Marinomonas</taxon>
    </lineage>
</organism>
<dbReference type="RefSeq" id="WP_113873801.1">
    <property type="nucleotide sequence ID" value="NZ_QNRF01000003.1"/>
</dbReference>
<protein>
    <submittedName>
        <fullName evidence="2">Methyltransferase family protein</fullName>
    </submittedName>
</protein>
<dbReference type="GO" id="GO:0032259">
    <property type="term" value="P:methylation"/>
    <property type="evidence" value="ECO:0007669"/>
    <property type="project" value="UniProtKB-KW"/>
</dbReference>
<dbReference type="EMBL" id="QNRF01000003">
    <property type="protein sequence ID" value="RBO83806.1"/>
    <property type="molecule type" value="Genomic_DNA"/>
</dbReference>
<keyword evidence="2" id="KW-0489">Methyltransferase</keyword>
<dbReference type="Proteomes" id="UP000252086">
    <property type="component" value="Unassembled WGS sequence"/>
</dbReference>
<proteinExistence type="predicted"/>
<sequence length="246" mass="28593">MLDDQSRQLFQNWYETPLGVDLLQCELQQIEAELDLAIGYYLVCQSPLKQFAIKHDRLRENLLIAPTLELGASVNTVVAKASELPFESDGVDVHVFHHTLDVSSSPHDDLREAARTLLPSGKIVIVGFNPWSWWGMRRVFSKRVKAPWCGRFIRYQRLEDWLKVAGLTLESKHFIYYEPPLQSAKWRGRFNWLNRLFKALKLPFGGVYVMTATKHVKRNIPLRPRWSRARVRVPPLTKPTAKEMKE</sequence>
<dbReference type="OrthoDB" id="6191410at2"/>
<dbReference type="GO" id="GO:0008757">
    <property type="term" value="F:S-adenosylmethionine-dependent methyltransferase activity"/>
    <property type="evidence" value="ECO:0007669"/>
    <property type="project" value="InterPro"/>
</dbReference>